<dbReference type="OrthoDB" id="1470350at2759"/>
<dbReference type="PANTHER" id="PTHR24296">
    <property type="entry name" value="CYTOCHROME P450"/>
    <property type="match status" value="1"/>
</dbReference>
<evidence type="ECO:0000256" key="3">
    <source>
        <dbReference type="ARBA" id="ARBA00023002"/>
    </source>
</evidence>
<feature type="non-terminal residue" evidence="5">
    <location>
        <position position="149"/>
    </location>
</feature>
<dbReference type="InterPro" id="IPR001128">
    <property type="entry name" value="Cyt_P450"/>
</dbReference>
<gene>
    <name evidence="5" type="ORF">KCV03_g5272</name>
</gene>
<dbReference type="Gene3D" id="1.10.630.10">
    <property type="entry name" value="Cytochrome P450"/>
    <property type="match status" value="1"/>
</dbReference>
<dbReference type="GO" id="GO:0016705">
    <property type="term" value="F:oxidoreductase activity, acting on paired donors, with incorporation or reduction of molecular oxygen"/>
    <property type="evidence" value="ECO:0007669"/>
    <property type="project" value="InterPro"/>
</dbReference>
<dbReference type="InterPro" id="IPR036396">
    <property type="entry name" value="Cyt_P450_sf"/>
</dbReference>
<evidence type="ECO:0000256" key="1">
    <source>
        <dbReference type="ARBA" id="ARBA00010617"/>
    </source>
</evidence>
<dbReference type="GO" id="GO:0005506">
    <property type="term" value="F:iron ion binding"/>
    <property type="evidence" value="ECO:0007669"/>
    <property type="project" value="InterPro"/>
</dbReference>
<sequence length="149" mass="16704">MRGRVGPDAPVIRRESTTPSDLFYTAISQGGTVITTSIWAMNRIVDDWGQNATDFDPGWWLDDAIEAAESAFLFLAFGQGPPKSIVELYASNQMECVLAALFGSFVFSSVQKRENINFSQTITVKVWQCLSIFMQLVEREAWNCHKNSI</sequence>
<keyword evidence="3" id="KW-0560">Oxidoreductase</keyword>
<protein>
    <submittedName>
        <fullName evidence="5">Uncharacterized protein</fullName>
    </submittedName>
</protein>
<dbReference type="AlphaFoldDB" id="A0A9P8GFL9"/>
<comment type="similarity">
    <text evidence="1">Belongs to the cytochrome P450 family.</text>
</comment>
<keyword evidence="2" id="KW-0479">Metal-binding</keyword>
<reference evidence="5" key="1">
    <citation type="journal article" date="2021" name="J Fungi (Basel)">
        <title>Virulence traits and population genomics of the black yeast Aureobasidium melanogenum.</title>
        <authorList>
            <person name="Cernosa A."/>
            <person name="Sun X."/>
            <person name="Gostincar C."/>
            <person name="Fang C."/>
            <person name="Gunde-Cimerman N."/>
            <person name="Song Z."/>
        </authorList>
    </citation>
    <scope>NUCLEOTIDE SEQUENCE</scope>
    <source>
        <strain evidence="5">EXF-8016</strain>
    </source>
</reference>
<evidence type="ECO:0000256" key="2">
    <source>
        <dbReference type="ARBA" id="ARBA00022723"/>
    </source>
</evidence>
<keyword evidence="4" id="KW-0408">Iron</keyword>
<comment type="caution">
    <text evidence="5">The sequence shown here is derived from an EMBL/GenBank/DDBJ whole genome shotgun (WGS) entry which is preliminary data.</text>
</comment>
<proteinExistence type="inferred from homology"/>
<name>A0A9P8GFL9_AURME</name>
<dbReference type="SUPFAM" id="SSF48264">
    <property type="entry name" value="Cytochrome P450"/>
    <property type="match status" value="1"/>
</dbReference>
<dbReference type="GO" id="GO:0004497">
    <property type="term" value="F:monooxygenase activity"/>
    <property type="evidence" value="ECO:0007669"/>
    <property type="project" value="InterPro"/>
</dbReference>
<reference evidence="5" key="2">
    <citation type="submission" date="2021-08" db="EMBL/GenBank/DDBJ databases">
        <authorList>
            <person name="Gostincar C."/>
            <person name="Sun X."/>
            <person name="Song Z."/>
            <person name="Gunde-Cimerman N."/>
        </authorList>
    </citation>
    <scope>NUCLEOTIDE SEQUENCE</scope>
    <source>
        <strain evidence="5">EXF-8016</strain>
    </source>
</reference>
<organism evidence="5 6">
    <name type="scientific">Aureobasidium melanogenum</name>
    <name type="common">Aureobasidium pullulans var. melanogenum</name>
    <dbReference type="NCBI Taxonomy" id="46634"/>
    <lineage>
        <taxon>Eukaryota</taxon>
        <taxon>Fungi</taxon>
        <taxon>Dikarya</taxon>
        <taxon>Ascomycota</taxon>
        <taxon>Pezizomycotina</taxon>
        <taxon>Dothideomycetes</taxon>
        <taxon>Dothideomycetidae</taxon>
        <taxon>Dothideales</taxon>
        <taxon>Saccotheciaceae</taxon>
        <taxon>Aureobasidium</taxon>
    </lineage>
</organism>
<dbReference type="GO" id="GO:0020037">
    <property type="term" value="F:heme binding"/>
    <property type="evidence" value="ECO:0007669"/>
    <property type="project" value="InterPro"/>
</dbReference>
<dbReference type="Proteomes" id="UP000767238">
    <property type="component" value="Unassembled WGS sequence"/>
</dbReference>
<evidence type="ECO:0000256" key="4">
    <source>
        <dbReference type="ARBA" id="ARBA00023004"/>
    </source>
</evidence>
<evidence type="ECO:0000313" key="6">
    <source>
        <dbReference type="Proteomes" id="UP000767238"/>
    </source>
</evidence>
<accession>A0A9P8GFL9</accession>
<dbReference type="Pfam" id="PF00067">
    <property type="entry name" value="p450"/>
    <property type="match status" value="1"/>
</dbReference>
<dbReference type="EMBL" id="JAHFYH010000034">
    <property type="protein sequence ID" value="KAH0221100.1"/>
    <property type="molecule type" value="Genomic_DNA"/>
</dbReference>
<evidence type="ECO:0000313" key="5">
    <source>
        <dbReference type="EMBL" id="KAH0221100.1"/>
    </source>
</evidence>